<evidence type="ECO:0000313" key="5">
    <source>
        <dbReference type="EMBL" id="KAL2912397.1"/>
    </source>
</evidence>
<feature type="region of interest" description="Disordered" evidence="3">
    <location>
        <begin position="479"/>
        <end position="502"/>
    </location>
</feature>
<accession>A0ABR4MYN3</accession>
<feature type="domain" description="Protein kinase" evidence="4">
    <location>
        <begin position="97"/>
        <end position="399"/>
    </location>
</feature>
<dbReference type="SUPFAM" id="SSF56112">
    <property type="entry name" value="Protein kinase-like (PK-like)"/>
    <property type="match status" value="1"/>
</dbReference>
<evidence type="ECO:0000256" key="2">
    <source>
        <dbReference type="ARBA" id="ARBA00022840"/>
    </source>
</evidence>
<name>A0ABR4MYN3_9FUNG</name>
<evidence type="ECO:0000259" key="4">
    <source>
        <dbReference type="PROSITE" id="PS50011"/>
    </source>
</evidence>
<gene>
    <name evidence="5" type="ORF">HK105_208100</name>
</gene>
<feature type="compositionally biased region" description="Polar residues" evidence="3">
    <location>
        <begin position="46"/>
        <end position="68"/>
    </location>
</feature>
<keyword evidence="6" id="KW-1185">Reference proteome</keyword>
<dbReference type="SMART" id="SM00220">
    <property type="entry name" value="S_TKc"/>
    <property type="match status" value="1"/>
</dbReference>
<dbReference type="Gene3D" id="1.10.510.10">
    <property type="entry name" value="Transferase(Phosphotransferase) domain 1"/>
    <property type="match status" value="1"/>
</dbReference>
<dbReference type="InterPro" id="IPR008271">
    <property type="entry name" value="Ser/Thr_kinase_AS"/>
</dbReference>
<dbReference type="InterPro" id="IPR000719">
    <property type="entry name" value="Prot_kinase_dom"/>
</dbReference>
<comment type="caution">
    <text evidence="5">The sequence shown here is derived from an EMBL/GenBank/DDBJ whole genome shotgun (WGS) entry which is preliminary data.</text>
</comment>
<dbReference type="EMBL" id="JADGIZ020000067">
    <property type="protein sequence ID" value="KAL2912397.1"/>
    <property type="molecule type" value="Genomic_DNA"/>
</dbReference>
<dbReference type="PROSITE" id="PS00108">
    <property type="entry name" value="PROTEIN_KINASE_ST"/>
    <property type="match status" value="1"/>
</dbReference>
<organism evidence="5 6">
    <name type="scientific">Polyrhizophydium stewartii</name>
    <dbReference type="NCBI Taxonomy" id="2732419"/>
    <lineage>
        <taxon>Eukaryota</taxon>
        <taxon>Fungi</taxon>
        <taxon>Fungi incertae sedis</taxon>
        <taxon>Chytridiomycota</taxon>
        <taxon>Chytridiomycota incertae sedis</taxon>
        <taxon>Chytridiomycetes</taxon>
        <taxon>Rhizophydiales</taxon>
        <taxon>Rhizophydiales incertae sedis</taxon>
        <taxon>Polyrhizophydium</taxon>
    </lineage>
</organism>
<dbReference type="PANTHER" id="PTHR24346:SF30">
    <property type="entry name" value="MATERNAL EMBRYONIC LEUCINE ZIPPER KINASE"/>
    <property type="match status" value="1"/>
</dbReference>
<reference evidence="5 6" key="1">
    <citation type="submission" date="2023-09" db="EMBL/GenBank/DDBJ databases">
        <title>Pangenome analysis of Batrachochytrium dendrobatidis and related Chytrids.</title>
        <authorList>
            <person name="Yacoub M.N."/>
            <person name="Stajich J.E."/>
            <person name="James T.Y."/>
        </authorList>
    </citation>
    <scope>NUCLEOTIDE SEQUENCE [LARGE SCALE GENOMIC DNA]</scope>
    <source>
        <strain evidence="5 6">JEL0888</strain>
    </source>
</reference>
<dbReference type="Pfam" id="PF00069">
    <property type="entry name" value="Pkinase"/>
    <property type="match status" value="1"/>
</dbReference>
<dbReference type="Proteomes" id="UP001527925">
    <property type="component" value="Unassembled WGS sequence"/>
</dbReference>
<dbReference type="Gene3D" id="3.30.200.20">
    <property type="entry name" value="Phosphorylase Kinase, domain 1"/>
    <property type="match status" value="1"/>
</dbReference>
<keyword evidence="2" id="KW-0067">ATP-binding</keyword>
<sequence length="521" mass="56952">MSESTPARPETPADGIQPGTARMPMRSPVEASAKPVSSECSVLGASPTSDPMRSTSVLPDQEAGQTPPHSEGEQSAGKIKSGQHQSQPQQQLFLNRFFVIKTIGQGSYSKVKLAVALKIIDKESLRSDRDYTRIKSEVRIAHLVRHPNIGLLLEVLTLAPPADIFPASTPLATSTPALLNLICNGSHMDHARMHKNKNENIAINKNANINNKENSASIVFENEFVSGGDLSSFVQRHGPLNASFARGIFRQLVSAVNYLHAHFIIHRDIKPENILLTSHHVVKLVDFGFARFMDATGDCRTVCGSLKYCAPEVIKCCSYRGPEVDIWCLGVTLYMMLNKTLPFDSASGNEAEVARKICKSHPYPGMYLDKESLDLVMRMLRKDKARRPSIWDVAQHPWITSDMGPELPVKIPTRILSPDPVVLGQFALFGLGADAAALELLASATPTPHHALYNMLLTRKQRGEIVFTAEIAEEKLEAKRESQTGAKPACHASTGSGIDSGYNTVATETRESALDVSCPMQ</sequence>
<dbReference type="PROSITE" id="PS50011">
    <property type="entry name" value="PROTEIN_KINASE_DOM"/>
    <property type="match status" value="1"/>
</dbReference>
<keyword evidence="1" id="KW-0547">Nucleotide-binding</keyword>
<feature type="compositionally biased region" description="Polar residues" evidence="3">
    <location>
        <begin position="493"/>
        <end position="502"/>
    </location>
</feature>
<evidence type="ECO:0000256" key="1">
    <source>
        <dbReference type="ARBA" id="ARBA00022741"/>
    </source>
</evidence>
<feature type="region of interest" description="Disordered" evidence="3">
    <location>
        <begin position="1"/>
        <end position="86"/>
    </location>
</feature>
<evidence type="ECO:0000256" key="3">
    <source>
        <dbReference type="SAM" id="MobiDB-lite"/>
    </source>
</evidence>
<dbReference type="InterPro" id="IPR011009">
    <property type="entry name" value="Kinase-like_dom_sf"/>
</dbReference>
<proteinExistence type="predicted"/>
<protein>
    <recommendedName>
        <fullName evidence="4">Protein kinase domain-containing protein</fullName>
    </recommendedName>
</protein>
<evidence type="ECO:0000313" key="6">
    <source>
        <dbReference type="Proteomes" id="UP001527925"/>
    </source>
</evidence>
<dbReference type="PANTHER" id="PTHR24346">
    <property type="entry name" value="MAP/MICROTUBULE AFFINITY-REGULATING KINASE"/>
    <property type="match status" value="1"/>
</dbReference>